<feature type="compositionally biased region" description="Basic and acidic residues" evidence="1">
    <location>
        <begin position="367"/>
        <end position="377"/>
    </location>
</feature>
<dbReference type="InterPro" id="IPR028565">
    <property type="entry name" value="MHD"/>
</dbReference>
<dbReference type="PANTHER" id="PTHR37769">
    <property type="entry name" value="OS08G0243900 PROTEIN"/>
    <property type="match status" value="1"/>
</dbReference>
<protein>
    <recommendedName>
        <fullName evidence="2">MHD domain-containing protein</fullName>
    </recommendedName>
</protein>
<dbReference type="PANTHER" id="PTHR37769:SF1">
    <property type="entry name" value="OS08G0243900 PROTEIN"/>
    <property type="match status" value="1"/>
</dbReference>
<dbReference type="EMBL" id="JBHFFA010000007">
    <property type="protein sequence ID" value="KAL2614242.1"/>
    <property type="molecule type" value="Genomic_DNA"/>
</dbReference>
<evidence type="ECO:0000313" key="3">
    <source>
        <dbReference type="EMBL" id="KAL2614242.1"/>
    </source>
</evidence>
<dbReference type="Pfam" id="PF10291">
    <property type="entry name" value="muHD"/>
    <property type="match status" value="1"/>
</dbReference>
<dbReference type="InterPro" id="IPR018808">
    <property type="entry name" value="Muniscin_C"/>
</dbReference>
<gene>
    <name evidence="3" type="ORF">R1flu_025934</name>
</gene>
<evidence type="ECO:0000259" key="2">
    <source>
        <dbReference type="PROSITE" id="PS51072"/>
    </source>
</evidence>
<name>A0ABD1XZ49_9MARC</name>
<accession>A0ABD1XZ49</accession>
<keyword evidence="4" id="KW-1185">Reference proteome</keyword>
<sequence length="652" mass="69338">MACLALSLQPRNGPDVLLQTREWFPPARASLASNSFRVTRENPAAAKTDVVDYQPAGLGNDWLSTASGQVVVGKESKYRVVYRLVNTIYVLGITTADQDVSSNVFECASTVNQAVSVLVAACKGIDVTADKLLRKYTEVYMALDVVLRGVSAARLATILASFHGEGIAQIVVSATDAENRVRGAESWNQVKGQSQDRVANIELLSNATFEIPEETLAAGDEAAAALGTPAQTTALVGANVAEKPEEKPEVSEDPFAASDAINKPEELLTGGFKKNKEAPADVTAGLAELTVPAGQQGTADIKGVEGFEGDYGELEYDETDGGFGDFEGLGSGAFGGGLDTTEYGATTKEAKKRDLGLGGLEVLEGGGGKESDAKDAEDTTESAAGDATPGGAVFGMDGPEASKGPILWLTEEISADYEGAALTRVALQGVLHLLTIPPSISKDDTEFSFSLEGAASIKRAVVRGAVVGNLGNGVYHVRTPPSESSIPILKYRLHPRFTPIPLRLRMVSRQNPLTLSFMIQYIANPYLPGILTDVVFIVKLPFAPSTLKMNPRGALDRNAGELRWQVPQIMPQASPQRLRAQLPLAPEFVSSLQSQESGQKPREVPIKLRVEFSCRGQSLSGIAVVPVSKDTPPQFSVGEHYFKAREFLCSLS</sequence>
<dbReference type="PROSITE" id="PS51072">
    <property type="entry name" value="MHD"/>
    <property type="match status" value="1"/>
</dbReference>
<reference evidence="3 4" key="1">
    <citation type="submission" date="2024-09" db="EMBL/GenBank/DDBJ databases">
        <title>Chromosome-scale assembly of Riccia fluitans.</title>
        <authorList>
            <person name="Paukszto L."/>
            <person name="Sawicki J."/>
            <person name="Karawczyk K."/>
            <person name="Piernik-Szablinska J."/>
            <person name="Szczecinska M."/>
            <person name="Mazdziarz M."/>
        </authorList>
    </citation>
    <scope>NUCLEOTIDE SEQUENCE [LARGE SCALE GENOMIC DNA]</scope>
    <source>
        <strain evidence="3">Rf_01</strain>
        <tissue evidence="3">Aerial parts of the thallus</tissue>
    </source>
</reference>
<organism evidence="3 4">
    <name type="scientific">Riccia fluitans</name>
    <dbReference type="NCBI Taxonomy" id="41844"/>
    <lineage>
        <taxon>Eukaryota</taxon>
        <taxon>Viridiplantae</taxon>
        <taxon>Streptophyta</taxon>
        <taxon>Embryophyta</taxon>
        <taxon>Marchantiophyta</taxon>
        <taxon>Marchantiopsida</taxon>
        <taxon>Marchantiidae</taxon>
        <taxon>Marchantiales</taxon>
        <taxon>Ricciaceae</taxon>
        <taxon>Riccia</taxon>
    </lineage>
</organism>
<feature type="region of interest" description="Disordered" evidence="1">
    <location>
        <begin position="359"/>
        <end position="396"/>
    </location>
</feature>
<comment type="caution">
    <text evidence="3">The sequence shown here is derived from an EMBL/GenBank/DDBJ whole genome shotgun (WGS) entry which is preliminary data.</text>
</comment>
<dbReference type="AlphaFoldDB" id="A0ABD1XZ49"/>
<evidence type="ECO:0000256" key="1">
    <source>
        <dbReference type="SAM" id="MobiDB-lite"/>
    </source>
</evidence>
<feature type="domain" description="MHD" evidence="2">
    <location>
        <begin position="398"/>
        <end position="652"/>
    </location>
</feature>
<evidence type="ECO:0000313" key="4">
    <source>
        <dbReference type="Proteomes" id="UP001605036"/>
    </source>
</evidence>
<proteinExistence type="predicted"/>
<dbReference type="Proteomes" id="UP001605036">
    <property type="component" value="Unassembled WGS sequence"/>
</dbReference>